<dbReference type="Proteomes" id="UP001597183">
    <property type="component" value="Unassembled WGS sequence"/>
</dbReference>
<dbReference type="EMBL" id="JBHTMK010000005">
    <property type="protein sequence ID" value="MFD1364577.1"/>
    <property type="molecule type" value="Genomic_DNA"/>
</dbReference>
<comment type="caution">
    <text evidence="2">The sequence shown here is derived from an EMBL/GenBank/DDBJ whole genome shotgun (WGS) entry which is preliminary data.</text>
</comment>
<name>A0ABW4A3G4_9ACTN</name>
<proteinExistence type="predicted"/>
<gene>
    <name evidence="2" type="ORF">ACFQ5G_04370</name>
</gene>
<reference evidence="3" key="1">
    <citation type="journal article" date="2019" name="Int. J. Syst. Evol. Microbiol.">
        <title>The Global Catalogue of Microorganisms (GCM) 10K type strain sequencing project: providing services to taxonomists for standard genome sequencing and annotation.</title>
        <authorList>
            <consortium name="The Broad Institute Genomics Platform"/>
            <consortium name="The Broad Institute Genome Sequencing Center for Infectious Disease"/>
            <person name="Wu L."/>
            <person name="Ma J."/>
        </authorList>
    </citation>
    <scope>NUCLEOTIDE SEQUENCE [LARGE SCALE GENOMIC DNA]</scope>
    <source>
        <strain evidence="3">CCM 7526</strain>
    </source>
</reference>
<evidence type="ECO:0000313" key="3">
    <source>
        <dbReference type="Proteomes" id="UP001597183"/>
    </source>
</evidence>
<keyword evidence="3" id="KW-1185">Reference proteome</keyword>
<accession>A0ABW4A3G4</accession>
<organism evidence="2 3">
    <name type="scientific">Actinoplanes sichuanensis</name>
    <dbReference type="NCBI Taxonomy" id="512349"/>
    <lineage>
        <taxon>Bacteria</taxon>
        <taxon>Bacillati</taxon>
        <taxon>Actinomycetota</taxon>
        <taxon>Actinomycetes</taxon>
        <taxon>Micromonosporales</taxon>
        <taxon>Micromonosporaceae</taxon>
        <taxon>Actinoplanes</taxon>
    </lineage>
</organism>
<protein>
    <recommendedName>
        <fullName evidence="4">ATP-grasp domain-containing protein</fullName>
    </recommendedName>
</protein>
<dbReference type="RefSeq" id="WP_317791586.1">
    <property type="nucleotide sequence ID" value="NZ_AP028461.1"/>
</dbReference>
<sequence length="450" mass="47941">MRETLFRAAQPTGTTPSEELVGQLQDPDLTRRCWDQSLAPITTTAAATVSAHAATILWPYPAGTADCVDRANCADHFLRANPGYHVVTPLGLAHPDVDRLLDCTDVVLFLPFENAADELTVAGSHLQMRGRQIDAVISELAPGYLWRHGILDLDPQQPRWPLETHLVNGHLIAAHKGQQARHFAAYCRQQADIVALDTIVVATLEELTGALEHLLDGSRAAVLRPFSASQGTGVTFVDRDHLIRSGGPEAAAARAIAQISAALARKYGSPEPFPLIVTPFTEAARLEGCVTDIRIFVCHDPSSDGLRGLPGMVRRAQVPLDSAGPVTAAAALTNLNAAPAPAAISGPRFFPATDPQILAALGLTPDDLIRLCAHATAIWATAIQPHGHPGARGRFAYGSVDFVIRHSDGIAVPVEMNGTNVGSHPTVHPRWCHAFGAATTHALTQLGFAR</sequence>
<feature type="region of interest" description="Disordered" evidence="1">
    <location>
        <begin position="1"/>
        <end position="20"/>
    </location>
</feature>
<evidence type="ECO:0008006" key="4">
    <source>
        <dbReference type="Google" id="ProtNLM"/>
    </source>
</evidence>
<evidence type="ECO:0000256" key="1">
    <source>
        <dbReference type="SAM" id="MobiDB-lite"/>
    </source>
</evidence>
<evidence type="ECO:0000313" key="2">
    <source>
        <dbReference type="EMBL" id="MFD1364577.1"/>
    </source>
</evidence>